<dbReference type="AlphaFoldDB" id="A0A178ETT6"/>
<name>A0A178ETT6_TRIRU</name>
<comment type="caution">
    <text evidence="1">The sequence shown here is derived from an EMBL/GenBank/DDBJ whole genome shotgun (WGS) entry which is preliminary data.</text>
</comment>
<dbReference type="Proteomes" id="UP000243015">
    <property type="component" value="Unassembled WGS sequence"/>
</dbReference>
<sequence length="216" mass="23849">MGVEQANPVPDCLRSKVAANQSLHHARTSLQARTSSQPQDGEAIHLAVVDTTTPSTRTGPHTPLGPQRHETAYREEDDDEIKQIEIELLYLRLGSLGRGLLWLAGWLGRVEVELSSCVAMPSPPFRGRKGRRWLFPNNVVKRSTTYHIRSRLLLHYVTRSAGWMQVTAAHPLDDGVGDGGNMISNPPPLDHQSSTINHISNLRTGAVTRLRGNFAS</sequence>
<dbReference type="VEuPathDB" id="FungiDB:TERG_00386"/>
<dbReference type="EMBL" id="LHPM01000018">
    <property type="protein sequence ID" value="OAL63500.1"/>
    <property type="molecule type" value="Genomic_DNA"/>
</dbReference>
<organism evidence="1 2">
    <name type="scientific">Trichophyton rubrum</name>
    <name type="common">Athlete's foot fungus</name>
    <name type="synonym">Epidermophyton rubrum</name>
    <dbReference type="NCBI Taxonomy" id="5551"/>
    <lineage>
        <taxon>Eukaryota</taxon>
        <taxon>Fungi</taxon>
        <taxon>Dikarya</taxon>
        <taxon>Ascomycota</taxon>
        <taxon>Pezizomycotina</taxon>
        <taxon>Eurotiomycetes</taxon>
        <taxon>Eurotiomycetidae</taxon>
        <taxon>Onygenales</taxon>
        <taxon>Arthrodermataceae</taxon>
        <taxon>Trichophyton</taxon>
    </lineage>
</organism>
<evidence type="ECO:0000313" key="2">
    <source>
        <dbReference type="Proteomes" id="UP000243015"/>
    </source>
</evidence>
<evidence type="ECO:0000313" key="1">
    <source>
        <dbReference type="EMBL" id="OAL63500.1"/>
    </source>
</evidence>
<protein>
    <submittedName>
        <fullName evidence="1">Uncharacterized protein</fullName>
    </submittedName>
</protein>
<gene>
    <name evidence="1" type="ORF">A7C99_5896</name>
</gene>
<accession>A0A178ETT6</accession>
<reference evidence="1 2" key="1">
    <citation type="submission" date="2016-05" db="EMBL/GenBank/DDBJ databases">
        <title>Genome sequencing of Trichophyton rubrum CMCC(F)T1i isolated from hair.</title>
        <authorList>
            <person name="Zhan P."/>
            <person name="Tao Y."/>
            <person name="Liu W."/>
        </authorList>
    </citation>
    <scope>NUCLEOTIDE SEQUENCE [LARGE SCALE GENOMIC DNA]</scope>
    <source>
        <strain evidence="2">CMCC(F)T1i</strain>
    </source>
</reference>
<proteinExistence type="predicted"/>